<dbReference type="SMART" id="SM00850">
    <property type="entry name" value="LytTR"/>
    <property type="match status" value="1"/>
</dbReference>
<evidence type="ECO:0000259" key="1">
    <source>
        <dbReference type="PROSITE" id="PS50930"/>
    </source>
</evidence>
<reference evidence="3" key="1">
    <citation type="submission" date="2016-10" db="EMBL/GenBank/DDBJ databases">
        <authorList>
            <person name="Varghese N."/>
            <person name="Submissions S."/>
        </authorList>
    </citation>
    <scope>NUCLEOTIDE SEQUENCE [LARGE SCALE GENOMIC DNA]</scope>
    <source>
        <strain evidence="3">CGMCC 1.2747</strain>
    </source>
</reference>
<keyword evidence="2" id="KW-0238">DNA-binding</keyword>
<dbReference type="Gene3D" id="2.40.50.1020">
    <property type="entry name" value="LytTr DNA-binding domain"/>
    <property type="match status" value="1"/>
</dbReference>
<dbReference type="PANTHER" id="PTHR37299">
    <property type="entry name" value="TRANSCRIPTIONAL REGULATOR-RELATED"/>
    <property type="match status" value="1"/>
</dbReference>
<dbReference type="EMBL" id="FNDB01000018">
    <property type="protein sequence ID" value="SDH92905.1"/>
    <property type="molecule type" value="Genomic_DNA"/>
</dbReference>
<protein>
    <submittedName>
        <fullName evidence="2">LytTr DNA-binding domain-containing protein</fullName>
    </submittedName>
</protein>
<dbReference type="STRING" id="178355.SAMN04488062_1182"/>
<dbReference type="Proteomes" id="UP000199274">
    <property type="component" value="Unassembled WGS sequence"/>
</dbReference>
<dbReference type="OrthoDB" id="2168082at2"/>
<dbReference type="InterPro" id="IPR046947">
    <property type="entry name" value="LytR-like"/>
</dbReference>
<dbReference type="InterPro" id="IPR007492">
    <property type="entry name" value="LytTR_DNA-bd_dom"/>
</dbReference>
<dbReference type="PROSITE" id="PS50930">
    <property type="entry name" value="HTH_LYTTR"/>
    <property type="match status" value="1"/>
</dbReference>
<evidence type="ECO:0000313" key="3">
    <source>
        <dbReference type="Proteomes" id="UP000199274"/>
    </source>
</evidence>
<dbReference type="AlphaFoldDB" id="A0A1G8GEX4"/>
<evidence type="ECO:0000313" key="2">
    <source>
        <dbReference type="EMBL" id="SDH92905.1"/>
    </source>
</evidence>
<gene>
    <name evidence="2" type="ORF">SAMN04488062_1182</name>
</gene>
<organism evidence="2 3">
    <name type="scientific">Flavobacterium omnivorum</name>
    <dbReference type="NCBI Taxonomy" id="178355"/>
    <lineage>
        <taxon>Bacteria</taxon>
        <taxon>Pseudomonadati</taxon>
        <taxon>Bacteroidota</taxon>
        <taxon>Flavobacteriia</taxon>
        <taxon>Flavobacteriales</taxon>
        <taxon>Flavobacteriaceae</taxon>
        <taxon>Flavobacterium</taxon>
    </lineage>
</organism>
<proteinExistence type="predicted"/>
<accession>A0A1G8GEX4</accession>
<sequence length="131" mass="15327">MERSYQNQKINAIQLLNSFNQPNDYVAVSSLDKIELIPTAEIIYCQAEGRYTTFFLLNGNKIISSKNLGEYNTILDPNYFFRIHHSFIINLRHIVKISKKEGYFCEFPNGALLAVAKRRQEDFNKFIKLKE</sequence>
<name>A0A1G8GEX4_9FLAO</name>
<feature type="domain" description="HTH LytTR-type" evidence="1">
    <location>
        <begin position="26"/>
        <end position="129"/>
    </location>
</feature>
<dbReference type="GO" id="GO:0000156">
    <property type="term" value="F:phosphorelay response regulator activity"/>
    <property type="evidence" value="ECO:0007669"/>
    <property type="project" value="InterPro"/>
</dbReference>
<keyword evidence="3" id="KW-1185">Reference proteome</keyword>
<dbReference type="Pfam" id="PF04397">
    <property type="entry name" value="LytTR"/>
    <property type="match status" value="1"/>
</dbReference>
<dbReference type="RefSeq" id="WP_091258661.1">
    <property type="nucleotide sequence ID" value="NZ_FNDB01000018.1"/>
</dbReference>
<dbReference type="PANTHER" id="PTHR37299:SF1">
    <property type="entry name" value="STAGE 0 SPORULATION PROTEIN A HOMOLOG"/>
    <property type="match status" value="1"/>
</dbReference>
<dbReference type="GO" id="GO:0003677">
    <property type="term" value="F:DNA binding"/>
    <property type="evidence" value="ECO:0007669"/>
    <property type="project" value="UniProtKB-KW"/>
</dbReference>